<dbReference type="AlphaFoldDB" id="A0A1T1AS33"/>
<proteinExistence type="predicted"/>
<dbReference type="RefSeq" id="WP_078364724.1">
    <property type="nucleotide sequence ID" value="NZ_MTJN01000002.1"/>
</dbReference>
<accession>A0A1T1AS33</accession>
<dbReference type="Proteomes" id="UP000190750">
    <property type="component" value="Unassembled WGS sequence"/>
</dbReference>
<dbReference type="STRING" id="28066.RF819_09295"/>
<sequence>MKAKTKGQKLQQAYRQFIAPYSLYLQVAATFTLKQRAKIKVKRFENYGNETYEFWQNLSEDILHNQIHHFTARLTSLVYGNKRKNKKYAQTARPLVIVSIEGRNVAKRTHLHLAIGNIPNEKMENIEELIIKAWEGCDFAYKKNETKLLNGPYGWLSYITKEVGYTDNDALDIVSSTIPQFIQQSISTDGNLLTA</sequence>
<comment type="caution">
    <text evidence="1">The sequence shown here is derived from an EMBL/GenBank/DDBJ whole genome shotgun (WGS) entry which is preliminary data.</text>
</comment>
<keyword evidence="2" id="KW-1185">Reference proteome</keyword>
<evidence type="ECO:0000313" key="1">
    <source>
        <dbReference type="EMBL" id="OOV06900.1"/>
    </source>
</evidence>
<evidence type="ECO:0000313" key="2">
    <source>
        <dbReference type="Proteomes" id="UP000190750"/>
    </source>
</evidence>
<name>A0A1T1AS33_RHOFE</name>
<dbReference type="EMBL" id="MTJN01000002">
    <property type="protein sequence ID" value="OOV06900.1"/>
    <property type="molecule type" value="Genomic_DNA"/>
</dbReference>
<organism evidence="1 2">
    <name type="scientific">Rhodoferax fermentans</name>
    <dbReference type="NCBI Taxonomy" id="28066"/>
    <lineage>
        <taxon>Bacteria</taxon>
        <taxon>Pseudomonadati</taxon>
        <taxon>Pseudomonadota</taxon>
        <taxon>Betaproteobacteria</taxon>
        <taxon>Burkholderiales</taxon>
        <taxon>Comamonadaceae</taxon>
        <taxon>Rhodoferax</taxon>
    </lineage>
</organism>
<reference evidence="1 2" key="1">
    <citation type="submission" date="2017-01" db="EMBL/GenBank/DDBJ databases">
        <title>Genome sequencing of Rhodoferax fermentans JCM 7819.</title>
        <authorList>
            <person name="Kim Y.J."/>
            <person name="Farh M.E.-A."/>
            <person name="Yang D.-C."/>
        </authorList>
    </citation>
    <scope>NUCLEOTIDE SEQUENCE [LARGE SCALE GENOMIC DNA]</scope>
    <source>
        <strain evidence="1 2">JCM 7819</strain>
    </source>
</reference>
<dbReference type="OrthoDB" id="9149441at2"/>
<gene>
    <name evidence="1" type="ORF">RF819_09295</name>
</gene>
<protein>
    <submittedName>
        <fullName evidence="1">Uncharacterized protein</fullName>
    </submittedName>
</protein>